<evidence type="ECO:0000313" key="3">
    <source>
        <dbReference type="Proteomes" id="UP000193207"/>
    </source>
</evidence>
<dbReference type="Pfam" id="PF11157">
    <property type="entry name" value="DUF2937"/>
    <property type="match status" value="1"/>
</dbReference>
<gene>
    <name evidence="2" type="ORF">ROH8110_02623</name>
</gene>
<keyword evidence="3" id="KW-1185">Reference proteome</keyword>
<dbReference type="EMBL" id="FWFU01000003">
    <property type="protein sequence ID" value="SLN48814.1"/>
    <property type="molecule type" value="Genomic_DNA"/>
</dbReference>
<evidence type="ECO:0000256" key="1">
    <source>
        <dbReference type="SAM" id="Phobius"/>
    </source>
</evidence>
<feature type="transmembrane region" description="Helical" evidence="1">
    <location>
        <begin position="134"/>
        <end position="158"/>
    </location>
</feature>
<name>A0A1X6ZDT6_9RHOB</name>
<evidence type="ECO:0000313" key="2">
    <source>
        <dbReference type="EMBL" id="SLN48814.1"/>
    </source>
</evidence>
<sequence length="174" mass="17815">MLFRAIALAGGLAGAAGLSQFPEYAQQYTQRLAGAVQALDDVVERFDADAAGLGLDRAAALEDLRRGSRMGRARAQSMGEVLARHAALSADLAHLRGAGPGALALNSWRFGDPEIARAAWAEFRPAVPVSGAGIGFGAAGFVLGYGLIGGALAGLGALMRPGRRRRPAAPGARP</sequence>
<dbReference type="InterPro" id="IPR022584">
    <property type="entry name" value="DUF2937"/>
</dbReference>
<proteinExistence type="predicted"/>
<evidence type="ECO:0008006" key="4">
    <source>
        <dbReference type="Google" id="ProtNLM"/>
    </source>
</evidence>
<organism evidence="2 3">
    <name type="scientific">Roseovarius halotolerans</name>
    <dbReference type="NCBI Taxonomy" id="505353"/>
    <lineage>
        <taxon>Bacteria</taxon>
        <taxon>Pseudomonadati</taxon>
        <taxon>Pseudomonadota</taxon>
        <taxon>Alphaproteobacteria</taxon>
        <taxon>Rhodobacterales</taxon>
        <taxon>Roseobacteraceae</taxon>
        <taxon>Roseovarius</taxon>
    </lineage>
</organism>
<dbReference type="Proteomes" id="UP000193207">
    <property type="component" value="Unassembled WGS sequence"/>
</dbReference>
<keyword evidence="1" id="KW-0812">Transmembrane</keyword>
<dbReference type="AlphaFoldDB" id="A0A1X6ZDT6"/>
<keyword evidence="1" id="KW-1133">Transmembrane helix</keyword>
<keyword evidence="1" id="KW-0472">Membrane</keyword>
<accession>A0A1X6ZDT6</accession>
<reference evidence="2 3" key="1">
    <citation type="submission" date="2017-03" db="EMBL/GenBank/DDBJ databases">
        <authorList>
            <person name="Afonso C.L."/>
            <person name="Miller P.J."/>
            <person name="Scott M.A."/>
            <person name="Spackman E."/>
            <person name="Goraichik I."/>
            <person name="Dimitrov K.M."/>
            <person name="Suarez D.L."/>
            <person name="Swayne D.E."/>
        </authorList>
    </citation>
    <scope>NUCLEOTIDE SEQUENCE [LARGE SCALE GENOMIC DNA]</scope>
    <source>
        <strain evidence="2 3">CECT 8110</strain>
    </source>
</reference>
<protein>
    <recommendedName>
        <fullName evidence="4">DUF2937 domain-containing protein</fullName>
    </recommendedName>
</protein>
<dbReference type="RefSeq" id="WP_085818166.1">
    <property type="nucleotide sequence ID" value="NZ_FWFU01000003.1"/>
</dbReference>
<dbReference type="OrthoDB" id="193051at2"/>